<evidence type="ECO:0000313" key="2">
    <source>
        <dbReference type="Proteomes" id="UP000287394"/>
    </source>
</evidence>
<dbReference type="OrthoDB" id="288641at2"/>
<dbReference type="Gene3D" id="3.30.700.10">
    <property type="entry name" value="Glycoprotein, Type 4 Pilin"/>
    <property type="match status" value="1"/>
</dbReference>
<dbReference type="InterPro" id="IPR011453">
    <property type="entry name" value="DUF1559"/>
</dbReference>
<protein>
    <submittedName>
        <fullName evidence="1">Uncharacterized protein</fullName>
    </submittedName>
</protein>
<evidence type="ECO:0000313" key="1">
    <source>
        <dbReference type="EMBL" id="BDI28836.1"/>
    </source>
</evidence>
<dbReference type="Pfam" id="PF07596">
    <property type="entry name" value="SBP_bac_10"/>
    <property type="match status" value="1"/>
</dbReference>
<reference evidence="1 2" key="1">
    <citation type="journal article" date="2019" name="Int. J. Syst. Evol. Microbiol.">
        <title>Capsulimonas corticalis gen. nov., sp. nov., an aerobic capsulated bacterium, of a novel bacterial order, Capsulimonadales ord. nov., of the class Armatimonadia of the phylum Armatimonadetes.</title>
        <authorList>
            <person name="Li J."/>
            <person name="Kudo C."/>
            <person name="Tonouchi A."/>
        </authorList>
    </citation>
    <scope>NUCLEOTIDE SEQUENCE [LARGE SCALE GENOMIC DNA]</scope>
    <source>
        <strain evidence="1 2">AX-7</strain>
    </source>
</reference>
<dbReference type="EMBL" id="AP025739">
    <property type="protein sequence ID" value="BDI28836.1"/>
    <property type="molecule type" value="Genomic_DNA"/>
</dbReference>
<name>A0A402CU21_9BACT</name>
<dbReference type="Pfam" id="PF07963">
    <property type="entry name" value="N_methyl"/>
    <property type="match status" value="1"/>
</dbReference>
<accession>A0A402CU21</accession>
<keyword evidence="2" id="KW-1185">Reference proteome</keyword>
<dbReference type="SUPFAM" id="SSF54523">
    <property type="entry name" value="Pili subunits"/>
    <property type="match status" value="1"/>
</dbReference>
<gene>
    <name evidence="1" type="ORF">CCAX7_008870</name>
</gene>
<proteinExistence type="predicted"/>
<dbReference type="AlphaFoldDB" id="A0A402CU21"/>
<dbReference type="NCBIfam" id="TIGR02532">
    <property type="entry name" value="IV_pilin_GFxxxE"/>
    <property type="match status" value="1"/>
</dbReference>
<dbReference type="InterPro" id="IPR045584">
    <property type="entry name" value="Pilin-like"/>
</dbReference>
<organism evidence="1 2">
    <name type="scientific">Capsulimonas corticalis</name>
    <dbReference type="NCBI Taxonomy" id="2219043"/>
    <lineage>
        <taxon>Bacteria</taxon>
        <taxon>Bacillati</taxon>
        <taxon>Armatimonadota</taxon>
        <taxon>Armatimonadia</taxon>
        <taxon>Capsulimonadales</taxon>
        <taxon>Capsulimonadaceae</taxon>
        <taxon>Capsulimonas</taxon>
    </lineage>
</organism>
<dbReference type="NCBIfam" id="TIGR04294">
    <property type="entry name" value="pre_pil_HX9DG"/>
    <property type="match status" value="1"/>
</dbReference>
<sequence>MKKKSLQSGFTLIELLVVIAIIAILAAILFPVFAKAREKARQISCASNERQLGLGIMQYVQDNDETFPAGNQGHSGAGWATNIFPYTKSAGLYHCPDDSNSGGIESYGINQNLTGGGDGTRKSSMTLAGLSAPTSTILLAETTQYSNSIPVPGTVPDEWYSPAINGLAWNGNNPGTPGAPVQNIESPANTNLAYGFAGGQTGGGQIGRHTDAANWLLSDGHVKYIRPTRVSIGYNALQSTNDQTTVAGTGNITTGSAAGTGFTGNSSITGAPFDITYSAI</sequence>
<dbReference type="RefSeq" id="WP_119320893.1">
    <property type="nucleotide sequence ID" value="NZ_AP025739.1"/>
</dbReference>
<dbReference type="Proteomes" id="UP000287394">
    <property type="component" value="Chromosome"/>
</dbReference>
<dbReference type="InterPro" id="IPR012902">
    <property type="entry name" value="N_methyl_site"/>
</dbReference>
<dbReference type="PROSITE" id="PS00409">
    <property type="entry name" value="PROKAR_NTER_METHYL"/>
    <property type="match status" value="1"/>
</dbReference>
<dbReference type="PANTHER" id="PTHR30093">
    <property type="entry name" value="GENERAL SECRETION PATHWAY PROTEIN G"/>
    <property type="match status" value="1"/>
</dbReference>
<dbReference type="KEGG" id="ccot:CCAX7_008870"/>
<dbReference type="InterPro" id="IPR027558">
    <property type="entry name" value="Pre_pil_HX9DG_C"/>
</dbReference>